<proteinExistence type="predicted"/>
<organism evidence="1 2">
    <name type="scientific">Chondromyces apiculatus DSM 436</name>
    <dbReference type="NCBI Taxonomy" id="1192034"/>
    <lineage>
        <taxon>Bacteria</taxon>
        <taxon>Pseudomonadati</taxon>
        <taxon>Myxococcota</taxon>
        <taxon>Polyangia</taxon>
        <taxon>Polyangiales</taxon>
        <taxon>Polyangiaceae</taxon>
        <taxon>Chondromyces</taxon>
    </lineage>
</organism>
<sequence>MNRSIAFLTSDQDPELTPDDQLAVQELDQLGIRVTPLVWDAPEVDLAHLQQFDLLVLRSCWDYHHKTAGFCAWLDAVERAGLPLHNPVPVVRWCLDKSYLDALASRGIAIPTTLWIEPGTDTTLNDLLHRGAFRDDAVVVKPAISMLGQDTWRASRADLAEHEAPFQDLLRTRKLMVQEFLPEVLDHGELSLIFIANRFSHAVRKLPKPGEFRIHAEHGGTRDLFVPSPALVTQAEAVLEAARALTGDPAHRLLYARVDGIDVGGRLTLIELELIDPYLFLRYAPGAPYRFAQAIEDILAGF</sequence>
<name>A0A017TDY4_9BACT</name>
<keyword evidence="2" id="KW-1185">Reference proteome</keyword>
<dbReference type="eggNOG" id="COG0189">
    <property type="taxonomic scope" value="Bacteria"/>
</dbReference>
<dbReference type="PANTHER" id="PTHR39217">
    <property type="match status" value="1"/>
</dbReference>
<dbReference type="SUPFAM" id="SSF56059">
    <property type="entry name" value="Glutathione synthetase ATP-binding domain-like"/>
    <property type="match status" value="1"/>
</dbReference>
<dbReference type="OrthoDB" id="3373978at2"/>
<dbReference type="STRING" id="1192034.CAP_0586"/>
<dbReference type="PANTHER" id="PTHR39217:SF1">
    <property type="entry name" value="GLUTATHIONE SYNTHETASE"/>
    <property type="match status" value="1"/>
</dbReference>
<protein>
    <recommendedName>
        <fullName evidence="3">Prokaryotic glutathione synthetase ATP-binding domain-containing protein</fullName>
    </recommendedName>
</protein>
<reference evidence="1 2" key="1">
    <citation type="submission" date="2013-05" db="EMBL/GenBank/DDBJ databases">
        <title>Genome assembly of Chondromyces apiculatus DSM 436.</title>
        <authorList>
            <person name="Sharma G."/>
            <person name="Khatri I."/>
            <person name="Kaur C."/>
            <person name="Mayilraj S."/>
            <person name="Subramanian S."/>
        </authorList>
    </citation>
    <scope>NUCLEOTIDE SEQUENCE [LARGE SCALE GENOMIC DNA]</scope>
    <source>
        <strain evidence="1 2">DSM 436</strain>
    </source>
</reference>
<dbReference type="RefSeq" id="WP_052374474.1">
    <property type="nucleotide sequence ID" value="NZ_ASRX01000011.1"/>
</dbReference>
<accession>A0A017TDY4</accession>
<gene>
    <name evidence="1" type="ORF">CAP_0586</name>
</gene>
<comment type="caution">
    <text evidence="1">The sequence shown here is derived from an EMBL/GenBank/DDBJ whole genome shotgun (WGS) entry which is preliminary data.</text>
</comment>
<dbReference type="Proteomes" id="UP000019678">
    <property type="component" value="Unassembled WGS sequence"/>
</dbReference>
<dbReference type="EMBL" id="ASRX01000011">
    <property type="protein sequence ID" value="EYF07107.1"/>
    <property type="molecule type" value="Genomic_DNA"/>
</dbReference>
<dbReference type="InterPro" id="IPR053191">
    <property type="entry name" value="DcsG_Biosynth_Enzyme"/>
</dbReference>
<evidence type="ECO:0000313" key="1">
    <source>
        <dbReference type="EMBL" id="EYF07107.1"/>
    </source>
</evidence>
<evidence type="ECO:0000313" key="2">
    <source>
        <dbReference type="Proteomes" id="UP000019678"/>
    </source>
</evidence>
<evidence type="ECO:0008006" key="3">
    <source>
        <dbReference type="Google" id="ProtNLM"/>
    </source>
</evidence>
<dbReference type="AlphaFoldDB" id="A0A017TDY4"/>